<dbReference type="GO" id="GO:0005576">
    <property type="term" value="C:extracellular region"/>
    <property type="evidence" value="ECO:0007669"/>
    <property type="project" value="UniProtKB-SubCell"/>
</dbReference>
<dbReference type="InterPro" id="IPR042167">
    <property type="entry name" value="SPINK2"/>
</dbReference>
<proteinExistence type="predicted"/>
<dbReference type="PROSITE" id="PS00282">
    <property type="entry name" value="KAZAL_1"/>
    <property type="match status" value="1"/>
</dbReference>
<dbReference type="Gene3D" id="3.30.60.30">
    <property type="match status" value="1"/>
</dbReference>
<dbReference type="Pfam" id="PF00050">
    <property type="entry name" value="Kazal_1"/>
    <property type="match status" value="1"/>
</dbReference>
<dbReference type="InterPro" id="IPR036058">
    <property type="entry name" value="Kazal_dom_sf"/>
</dbReference>
<name>A0A8C2QX47_CAPHI</name>
<reference evidence="2" key="2">
    <citation type="submission" date="2025-08" db="UniProtKB">
        <authorList>
            <consortium name="Ensembl"/>
        </authorList>
    </citation>
    <scope>IDENTIFICATION</scope>
</reference>
<accession>A0A8C2QX47</accession>
<sequence length="191" mass="20982">MTLTRLSRALTTFFFAAGTGRFLLQKGWGRGRWGVGKWDASNHPPLPYFPHFLHTLSSRPSFPGPPPSSNLLCSSSSPARPPSSYRPFLHSPRSRVQPEGAVSVARAGAGAHRDPTAGEAGGWRSWGCPWCCYSWLGTRQPNCDQYKLPGCPRDFSPVCGSDMSTYPNECILCMKIRDDGHDIKIIRSGPC</sequence>
<dbReference type="GO" id="GO:0007286">
    <property type="term" value="P:spermatid development"/>
    <property type="evidence" value="ECO:0007669"/>
    <property type="project" value="InterPro"/>
</dbReference>
<protein>
    <recommendedName>
        <fullName evidence="1">Kazal-like domain-containing protein</fullName>
    </recommendedName>
</protein>
<dbReference type="PROSITE" id="PS51465">
    <property type="entry name" value="KAZAL_2"/>
    <property type="match status" value="1"/>
</dbReference>
<dbReference type="GO" id="GO:0004867">
    <property type="term" value="F:serine-type endopeptidase inhibitor activity"/>
    <property type="evidence" value="ECO:0007669"/>
    <property type="project" value="UniProtKB-KW"/>
</dbReference>
<feature type="domain" description="Kazal-like" evidence="1">
    <location>
        <begin position="137"/>
        <end position="191"/>
    </location>
</feature>
<dbReference type="AlphaFoldDB" id="A0A8C2QX47"/>
<dbReference type="PANTHER" id="PTHR47608">
    <property type="entry name" value="SERINE PROTEASE INHIBITOR KAZAL-TYPE 2, SPINK2"/>
    <property type="match status" value="1"/>
</dbReference>
<dbReference type="SUPFAM" id="SSF100895">
    <property type="entry name" value="Kazal-type serine protease inhibitors"/>
    <property type="match status" value="1"/>
</dbReference>
<organism evidence="2">
    <name type="scientific">Capra hircus</name>
    <name type="common">Goat</name>
    <dbReference type="NCBI Taxonomy" id="9925"/>
    <lineage>
        <taxon>Eukaryota</taxon>
        <taxon>Metazoa</taxon>
        <taxon>Chordata</taxon>
        <taxon>Craniata</taxon>
        <taxon>Vertebrata</taxon>
        <taxon>Euteleostomi</taxon>
        <taxon>Mammalia</taxon>
        <taxon>Eutheria</taxon>
        <taxon>Laurasiatheria</taxon>
        <taxon>Artiodactyla</taxon>
        <taxon>Ruminantia</taxon>
        <taxon>Pecora</taxon>
        <taxon>Bovidae</taxon>
        <taxon>Caprinae</taxon>
        <taxon>Capra</taxon>
    </lineage>
</organism>
<dbReference type="SMART" id="SM00280">
    <property type="entry name" value="KAZAL"/>
    <property type="match status" value="1"/>
</dbReference>
<dbReference type="InterPro" id="IPR002350">
    <property type="entry name" value="Kazal_dom"/>
</dbReference>
<dbReference type="Ensembl" id="ENSCHIT00010021366.1">
    <property type="protein sequence ID" value="ENSCHIP00010015195.1"/>
    <property type="gene ID" value="ENSCHIG00010011128.1"/>
</dbReference>
<reference evidence="2" key="1">
    <citation type="submission" date="2019-03" db="EMBL/GenBank/DDBJ databases">
        <title>Genome sequencing and reference-guided assembly of Black Bengal Goat (Capra hircus).</title>
        <authorList>
            <person name="Siddiki A.Z."/>
            <person name="Baten A."/>
            <person name="Billah M."/>
            <person name="Alam M.A.U."/>
            <person name="Shawrob K.S.M."/>
            <person name="Saha S."/>
            <person name="Chowdhury M."/>
            <person name="Rahman A.H."/>
            <person name="Stear M."/>
            <person name="Miah G."/>
            <person name="Das G.B."/>
            <person name="Hossain M.M."/>
            <person name="Kumkum M."/>
            <person name="Islam M.S."/>
            <person name="Mollah A.M."/>
            <person name="Ahsan A."/>
            <person name="Tusar F."/>
            <person name="Khan M.K.I."/>
        </authorList>
    </citation>
    <scope>NUCLEOTIDE SEQUENCE [LARGE SCALE GENOMIC DNA]</scope>
</reference>
<dbReference type="PANTHER" id="PTHR47608:SF1">
    <property type="entry name" value="SERINE PROTEASE INHIBITOR KAZAL-TYPE 2"/>
    <property type="match status" value="1"/>
</dbReference>
<evidence type="ECO:0000313" key="2">
    <source>
        <dbReference type="Ensembl" id="ENSCHIP00010015195.1"/>
    </source>
</evidence>
<evidence type="ECO:0000259" key="1">
    <source>
        <dbReference type="PROSITE" id="PS51465"/>
    </source>
</evidence>